<feature type="transmembrane region" description="Helical" evidence="1">
    <location>
        <begin position="20"/>
        <end position="38"/>
    </location>
</feature>
<accession>A0A2U2B5D4</accession>
<evidence type="ECO:0000256" key="1">
    <source>
        <dbReference type="SAM" id="Phobius"/>
    </source>
</evidence>
<reference evidence="2 3" key="1">
    <citation type="submission" date="2018-05" db="EMBL/GenBank/DDBJ databases">
        <title>Marinilabilia rubrum sp. nov., isolated from saltern sediment.</title>
        <authorList>
            <person name="Zhang R."/>
        </authorList>
    </citation>
    <scope>NUCLEOTIDE SEQUENCE [LARGE SCALE GENOMIC DNA]</scope>
    <source>
        <strain evidence="2 3">WTE16</strain>
    </source>
</reference>
<dbReference type="InterPro" id="IPR043727">
    <property type="entry name" value="Lmo0937-like"/>
</dbReference>
<evidence type="ECO:0000313" key="3">
    <source>
        <dbReference type="Proteomes" id="UP000244956"/>
    </source>
</evidence>
<gene>
    <name evidence="2" type="ORF">DDZ16_16040</name>
</gene>
<keyword evidence="1" id="KW-1133">Transmembrane helix</keyword>
<keyword evidence="1" id="KW-0472">Membrane</keyword>
<name>A0A2U2B5D4_9BACT</name>
<keyword evidence="3" id="KW-1185">Reference proteome</keyword>
<evidence type="ECO:0000313" key="2">
    <source>
        <dbReference type="EMBL" id="PWD98291.1"/>
    </source>
</evidence>
<protein>
    <submittedName>
        <fullName evidence="2">Lmo0937 family membrane protein</fullName>
    </submittedName>
</protein>
<dbReference type="NCBIfam" id="NF033488">
    <property type="entry name" value="lmo0937_fam_TM"/>
    <property type="match status" value="1"/>
</dbReference>
<dbReference type="AlphaFoldDB" id="A0A2U2B5D4"/>
<organism evidence="2 3">
    <name type="scientific">Marinilabilia rubra</name>
    <dbReference type="NCBI Taxonomy" id="2162893"/>
    <lineage>
        <taxon>Bacteria</taxon>
        <taxon>Pseudomonadati</taxon>
        <taxon>Bacteroidota</taxon>
        <taxon>Bacteroidia</taxon>
        <taxon>Marinilabiliales</taxon>
        <taxon>Marinilabiliaceae</taxon>
        <taxon>Marinilabilia</taxon>
    </lineage>
</organism>
<proteinExistence type="predicted"/>
<dbReference type="Proteomes" id="UP000244956">
    <property type="component" value="Unassembled WGS sequence"/>
</dbReference>
<sequence length="46" mass="5210">MALFLNIAWAIGCLGYNSGGLIHILFVIAVIEMILRFIQNRKSYLL</sequence>
<dbReference type="OrthoDB" id="1376775at2"/>
<dbReference type="Pfam" id="PF18919">
    <property type="entry name" value="DUF5670"/>
    <property type="match status" value="1"/>
</dbReference>
<comment type="caution">
    <text evidence="2">The sequence shown here is derived from an EMBL/GenBank/DDBJ whole genome shotgun (WGS) entry which is preliminary data.</text>
</comment>
<keyword evidence="1" id="KW-0812">Transmembrane</keyword>
<dbReference type="EMBL" id="QEWP01000016">
    <property type="protein sequence ID" value="PWD98291.1"/>
    <property type="molecule type" value="Genomic_DNA"/>
</dbReference>